<organism evidence="1 2">
    <name type="scientific">Haloarcula quadrata</name>
    <dbReference type="NCBI Taxonomy" id="182779"/>
    <lineage>
        <taxon>Archaea</taxon>
        <taxon>Methanobacteriati</taxon>
        <taxon>Methanobacteriota</taxon>
        <taxon>Stenosarchaea group</taxon>
        <taxon>Halobacteria</taxon>
        <taxon>Halobacteriales</taxon>
        <taxon>Haloarculaceae</taxon>
        <taxon>Haloarcula</taxon>
    </lineage>
</organism>
<gene>
    <name evidence="1" type="ORF">BDK61_3761</name>
</gene>
<name>A0A495QVK0_9EURY</name>
<evidence type="ECO:0000313" key="1">
    <source>
        <dbReference type="EMBL" id="RKS78113.1"/>
    </source>
</evidence>
<reference evidence="1 2" key="1">
    <citation type="submission" date="2018-10" db="EMBL/GenBank/DDBJ databases">
        <title>Genomic Encyclopedia of Archaeal and Bacterial Type Strains, Phase II (KMG-II): from individual species to whole genera.</title>
        <authorList>
            <person name="Goeker M."/>
        </authorList>
    </citation>
    <scope>NUCLEOTIDE SEQUENCE [LARGE SCALE GENOMIC DNA]</scope>
    <source>
        <strain evidence="1 2">DSM 11927</strain>
    </source>
</reference>
<dbReference type="Proteomes" id="UP000268233">
    <property type="component" value="Unassembled WGS sequence"/>
</dbReference>
<keyword evidence="2" id="KW-1185">Reference proteome</keyword>
<dbReference type="EMBL" id="RBWW01000002">
    <property type="protein sequence ID" value="RKS78113.1"/>
    <property type="molecule type" value="Genomic_DNA"/>
</dbReference>
<proteinExistence type="predicted"/>
<comment type="caution">
    <text evidence="1">The sequence shown here is derived from an EMBL/GenBank/DDBJ whole genome shotgun (WGS) entry which is preliminary data.</text>
</comment>
<accession>A0A495QVK0</accession>
<protein>
    <submittedName>
        <fullName evidence="1">Uncharacterized protein</fullName>
    </submittedName>
</protein>
<sequence>MALHKRSVQAEYLLVQSVQSIVDSARDTQVSQEWTRRQLAMASLLTYVLTVKHFLLEYVSAVLVERIFDIADNRFQQVSDGH</sequence>
<dbReference type="AlphaFoldDB" id="A0A495QVK0"/>
<evidence type="ECO:0000313" key="2">
    <source>
        <dbReference type="Proteomes" id="UP000268233"/>
    </source>
</evidence>